<reference evidence="1" key="1">
    <citation type="submission" date="2019-02" db="EMBL/GenBank/DDBJ databases">
        <authorList>
            <person name="Gruber-Vodicka R. H."/>
            <person name="Seah K. B. B."/>
        </authorList>
    </citation>
    <scope>NUCLEOTIDE SEQUENCE</scope>
    <source>
        <strain evidence="2">BECK_BY1</strain>
        <strain evidence="3">BECK_BY2</strain>
        <strain evidence="1">BECK_BY3</strain>
    </source>
</reference>
<name>A0A450ZN02_9GAMM</name>
<dbReference type="EMBL" id="CAADFY010000063">
    <property type="protein sequence ID" value="VFK55108.1"/>
    <property type="molecule type" value="Genomic_DNA"/>
</dbReference>
<dbReference type="EMBL" id="CAADFX010000085">
    <property type="protein sequence ID" value="VFK58555.1"/>
    <property type="molecule type" value="Genomic_DNA"/>
</dbReference>
<evidence type="ECO:0000313" key="3">
    <source>
        <dbReference type="EMBL" id="VFK61057.1"/>
    </source>
</evidence>
<protein>
    <submittedName>
        <fullName evidence="1">Uncharacterized protein</fullName>
    </submittedName>
</protein>
<evidence type="ECO:0000313" key="2">
    <source>
        <dbReference type="EMBL" id="VFK58555.1"/>
    </source>
</evidence>
<organism evidence="1">
    <name type="scientific">Candidatus Kentrum sp. TUN</name>
    <dbReference type="NCBI Taxonomy" id="2126343"/>
    <lineage>
        <taxon>Bacteria</taxon>
        <taxon>Pseudomonadati</taxon>
        <taxon>Pseudomonadota</taxon>
        <taxon>Gammaproteobacteria</taxon>
        <taxon>Candidatus Kentrum</taxon>
    </lineage>
</organism>
<sequence>MPNLLGYTALIKKRWLPPPVLSSHFTIQDYVLEFSELVSEMDCQFRG</sequence>
<dbReference type="AlphaFoldDB" id="A0A450ZN02"/>
<dbReference type="EMBL" id="CAADFV010000061">
    <property type="protein sequence ID" value="VFK61057.1"/>
    <property type="molecule type" value="Genomic_DNA"/>
</dbReference>
<evidence type="ECO:0000313" key="1">
    <source>
        <dbReference type="EMBL" id="VFK55108.1"/>
    </source>
</evidence>
<gene>
    <name evidence="2" type="ORF">BECKTUN1418D_GA0071000_10859</name>
    <name evidence="3" type="ORF">BECKTUN1418E_GA0071001_10617</name>
    <name evidence="1" type="ORF">BECKTUN1418F_GA0071002_10637</name>
</gene>
<accession>A0A450ZN02</accession>
<proteinExistence type="predicted"/>